<reference evidence="14" key="1">
    <citation type="submission" date="2015-07" db="EMBL/GenBank/DDBJ databases">
        <title>Complete genome sequence and phylogenetic analysis of Limnochorda pilosa.</title>
        <authorList>
            <person name="Watanabe M."/>
            <person name="Kojima H."/>
            <person name="Fukui M."/>
        </authorList>
    </citation>
    <scope>NUCLEOTIDE SEQUENCE [LARGE SCALE GENOMIC DNA]</scope>
    <source>
        <strain evidence="14">HC45</strain>
    </source>
</reference>
<dbReference type="NCBIfam" id="NF009980">
    <property type="entry name" value="PRK13446.1"/>
    <property type="match status" value="1"/>
</dbReference>
<evidence type="ECO:0000256" key="9">
    <source>
        <dbReference type="RuleBase" id="RU003656"/>
    </source>
</evidence>
<dbReference type="InterPro" id="IPR036794">
    <property type="entry name" value="ATP_F1_dsu/esu_C_sf"/>
</dbReference>
<gene>
    <name evidence="8" type="primary">atpC</name>
    <name evidence="13" type="ORF">LIP_3085</name>
</gene>
<dbReference type="GO" id="GO:0005886">
    <property type="term" value="C:plasma membrane"/>
    <property type="evidence" value="ECO:0007669"/>
    <property type="project" value="UniProtKB-SubCell"/>
</dbReference>
<evidence type="ECO:0000256" key="1">
    <source>
        <dbReference type="ARBA" id="ARBA00004202"/>
    </source>
</evidence>
<organism evidence="13 14">
    <name type="scientific">Limnochorda pilosa</name>
    <dbReference type="NCBI Taxonomy" id="1555112"/>
    <lineage>
        <taxon>Bacteria</taxon>
        <taxon>Bacillati</taxon>
        <taxon>Bacillota</taxon>
        <taxon>Limnochordia</taxon>
        <taxon>Limnochordales</taxon>
        <taxon>Limnochordaceae</taxon>
        <taxon>Limnochorda</taxon>
    </lineage>
</organism>
<comment type="subcellular location">
    <subcellularLocation>
        <location evidence="1 8">Cell membrane</location>
        <topology evidence="1 8">Peripheral membrane protein</topology>
    </subcellularLocation>
</comment>
<dbReference type="KEGG" id="lpil:LIP_3085"/>
<comment type="function">
    <text evidence="8">Produces ATP from ADP in the presence of a proton gradient across the membrane.</text>
</comment>
<evidence type="ECO:0000256" key="10">
    <source>
        <dbReference type="SAM" id="Coils"/>
    </source>
</evidence>
<evidence type="ECO:0000313" key="13">
    <source>
        <dbReference type="EMBL" id="BAS28914.1"/>
    </source>
</evidence>
<dbReference type="PANTHER" id="PTHR13822">
    <property type="entry name" value="ATP SYNTHASE DELTA/EPSILON CHAIN"/>
    <property type="match status" value="1"/>
</dbReference>
<dbReference type="Pfam" id="PF02823">
    <property type="entry name" value="ATP-synt_DE_N"/>
    <property type="match status" value="1"/>
</dbReference>
<dbReference type="Proteomes" id="UP000065807">
    <property type="component" value="Chromosome"/>
</dbReference>
<keyword evidence="8" id="KW-1003">Cell membrane</keyword>
<dbReference type="Gene3D" id="1.20.5.440">
    <property type="entry name" value="ATP synthase delta/epsilon subunit, C-terminal domain"/>
    <property type="match status" value="1"/>
</dbReference>
<keyword evidence="5 8" id="KW-0472">Membrane</keyword>
<accession>A0A0K2SQ00</accession>
<dbReference type="SUPFAM" id="SSF51344">
    <property type="entry name" value="Epsilon subunit of F1F0-ATP synthase N-terminal domain"/>
    <property type="match status" value="1"/>
</dbReference>
<dbReference type="InterPro" id="IPR020546">
    <property type="entry name" value="ATP_synth_F1_dsu/esu_N"/>
</dbReference>
<evidence type="ECO:0000256" key="6">
    <source>
        <dbReference type="ARBA" id="ARBA00023196"/>
    </source>
</evidence>
<comment type="subunit">
    <text evidence="8 9">F-type ATPases have 2 components, CF(1) - the catalytic core - and CF(0) - the membrane proton channel. CF(1) has five subunits: alpha(3), beta(3), gamma(1), delta(1), epsilon(1). CF(0) has three main subunits: a, b and c.</text>
</comment>
<dbReference type="NCBIfam" id="TIGR01216">
    <property type="entry name" value="ATP_synt_epsi"/>
    <property type="match status" value="1"/>
</dbReference>
<keyword evidence="8" id="KW-0375">Hydrogen ion transport</keyword>
<dbReference type="Pfam" id="PF00401">
    <property type="entry name" value="ATP-synt_DE"/>
    <property type="match status" value="1"/>
</dbReference>
<keyword evidence="10" id="KW-0175">Coiled coil</keyword>
<dbReference type="GO" id="GO:0046933">
    <property type="term" value="F:proton-transporting ATP synthase activity, rotational mechanism"/>
    <property type="evidence" value="ECO:0007669"/>
    <property type="project" value="UniProtKB-UniRule"/>
</dbReference>
<feature type="domain" description="ATP synthase epsilon subunit C-terminal" evidence="11">
    <location>
        <begin position="88"/>
        <end position="133"/>
    </location>
</feature>
<dbReference type="GO" id="GO:0045259">
    <property type="term" value="C:proton-transporting ATP synthase complex"/>
    <property type="evidence" value="ECO:0007669"/>
    <property type="project" value="UniProtKB-KW"/>
</dbReference>
<keyword evidence="3 8" id="KW-0813">Transport</keyword>
<dbReference type="OrthoDB" id="9804110at2"/>
<evidence type="ECO:0000313" key="14">
    <source>
        <dbReference type="Proteomes" id="UP000065807"/>
    </source>
</evidence>
<feature type="domain" description="ATP synthase F1 complex delta/epsilon subunit N-terminal" evidence="12">
    <location>
        <begin position="5"/>
        <end position="84"/>
    </location>
</feature>
<dbReference type="InterPro" id="IPR020547">
    <property type="entry name" value="ATP_synth_F1_esu_C"/>
</dbReference>
<dbReference type="EMBL" id="AP014924">
    <property type="protein sequence ID" value="BAS28914.1"/>
    <property type="molecule type" value="Genomic_DNA"/>
</dbReference>
<reference evidence="14" key="2">
    <citation type="journal article" date="2016" name="Int. J. Syst. Evol. Microbiol.">
        <title>Complete genome sequence and cell structure of Limnochorda pilosa, a Gram-negative spore-former within the phylum Firmicutes.</title>
        <authorList>
            <person name="Watanabe M."/>
            <person name="Kojima H."/>
            <person name="Fukui M."/>
        </authorList>
    </citation>
    <scope>NUCLEOTIDE SEQUENCE [LARGE SCALE GENOMIC DNA]</scope>
    <source>
        <strain evidence="14">HC45</strain>
    </source>
</reference>
<evidence type="ECO:0000256" key="5">
    <source>
        <dbReference type="ARBA" id="ARBA00023136"/>
    </source>
</evidence>
<sequence>MDRLLRVEVVTAERRVLQERAESVILPAANGYLGVLPGHAPLIAGLSVGVLQFGGYHAEKRRVAVSGGFAEVADDRVTVLADTAELAEEIDVERARRAAERAERRLRERQAHVDHHRAEMALRRAINRIKAAGGRM</sequence>
<dbReference type="HAMAP" id="MF_00530">
    <property type="entry name" value="ATP_synth_epsil_bac"/>
    <property type="match status" value="1"/>
</dbReference>
<dbReference type="STRING" id="1555112.LIP_3085"/>
<dbReference type="InterPro" id="IPR001469">
    <property type="entry name" value="ATP_synth_F1_dsu/esu"/>
</dbReference>
<dbReference type="RefSeq" id="WP_068139957.1">
    <property type="nucleotide sequence ID" value="NZ_AP014924.1"/>
</dbReference>
<dbReference type="SUPFAM" id="SSF46604">
    <property type="entry name" value="Epsilon subunit of F1F0-ATP synthase C-terminal domain"/>
    <property type="match status" value="1"/>
</dbReference>
<dbReference type="AlphaFoldDB" id="A0A0K2SQ00"/>
<dbReference type="GO" id="GO:0005524">
    <property type="term" value="F:ATP binding"/>
    <property type="evidence" value="ECO:0007669"/>
    <property type="project" value="UniProtKB-UniRule"/>
</dbReference>
<comment type="similarity">
    <text evidence="2 8 9">Belongs to the ATPase epsilon chain family.</text>
</comment>
<evidence type="ECO:0000256" key="8">
    <source>
        <dbReference type="HAMAP-Rule" id="MF_00530"/>
    </source>
</evidence>
<keyword evidence="7 8" id="KW-0066">ATP synthesis</keyword>
<keyword evidence="4 8" id="KW-0406">Ion transport</keyword>
<dbReference type="PATRIC" id="fig|1555112.3.peg.3132"/>
<evidence type="ECO:0000259" key="11">
    <source>
        <dbReference type="Pfam" id="PF00401"/>
    </source>
</evidence>
<evidence type="ECO:0000259" key="12">
    <source>
        <dbReference type="Pfam" id="PF02823"/>
    </source>
</evidence>
<dbReference type="InterPro" id="IPR036771">
    <property type="entry name" value="ATPsynth_dsu/esu_N"/>
</dbReference>
<evidence type="ECO:0000256" key="2">
    <source>
        <dbReference type="ARBA" id="ARBA00005712"/>
    </source>
</evidence>
<dbReference type="CDD" id="cd12152">
    <property type="entry name" value="F1-ATPase_delta"/>
    <property type="match status" value="1"/>
</dbReference>
<evidence type="ECO:0000256" key="3">
    <source>
        <dbReference type="ARBA" id="ARBA00022448"/>
    </source>
</evidence>
<dbReference type="Gene3D" id="2.60.15.10">
    <property type="entry name" value="F0F1 ATP synthase delta/epsilon subunit, N-terminal"/>
    <property type="match status" value="1"/>
</dbReference>
<dbReference type="NCBIfam" id="NF009977">
    <property type="entry name" value="PRK13442.1"/>
    <property type="match status" value="1"/>
</dbReference>
<name>A0A0K2SQ00_LIMPI</name>
<evidence type="ECO:0000256" key="7">
    <source>
        <dbReference type="ARBA" id="ARBA00023310"/>
    </source>
</evidence>
<keyword evidence="14" id="KW-1185">Reference proteome</keyword>
<protein>
    <recommendedName>
        <fullName evidence="8">ATP synthase epsilon chain</fullName>
    </recommendedName>
    <alternativeName>
        <fullName evidence="8">ATP synthase F1 sector epsilon subunit</fullName>
    </alternativeName>
    <alternativeName>
        <fullName evidence="8">F-ATPase epsilon subunit</fullName>
    </alternativeName>
</protein>
<keyword evidence="6 8" id="KW-0139">CF(1)</keyword>
<dbReference type="PANTHER" id="PTHR13822:SF10">
    <property type="entry name" value="ATP SYNTHASE EPSILON CHAIN, CHLOROPLASTIC"/>
    <property type="match status" value="1"/>
</dbReference>
<evidence type="ECO:0000256" key="4">
    <source>
        <dbReference type="ARBA" id="ARBA00023065"/>
    </source>
</evidence>
<proteinExistence type="inferred from homology"/>
<feature type="coiled-coil region" evidence="10">
    <location>
        <begin position="85"/>
        <end position="119"/>
    </location>
</feature>